<name>T0JWR4_COLGC</name>
<evidence type="ECO:0000313" key="2">
    <source>
        <dbReference type="Proteomes" id="UP000015530"/>
    </source>
</evidence>
<gene>
    <name evidence="1" type="ORF">CGLO_13395</name>
</gene>
<organism evidence="1 2">
    <name type="scientific">Colletotrichum gloeosporioides (strain Cg-14)</name>
    <name type="common">Anthracnose fungus</name>
    <name type="synonym">Glomerella cingulata</name>
    <dbReference type="NCBI Taxonomy" id="1237896"/>
    <lineage>
        <taxon>Eukaryota</taxon>
        <taxon>Fungi</taxon>
        <taxon>Dikarya</taxon>
        <taxon>Ascomycota</taxon>
        <taxon>Pezizomycotina</taxon>
        <taxon>Sordariomycetes</taxon>
        <taxon>Hypocreomycetidae</taxon>
        <taxon>Glomerellales</taxon>
        <taxon>Glomerellaceae</taxon>
        <taxon>Colletotrichum</taxon>
        <taxon>Colletotrichum gloeosporioides species complex</taxon>
    </lineage>
</organism>
<reference evidence="2" key="1">
    <citation type="journal article" date="2013" name="Mol. Plant Microbe Interact.">
        <title>Global aspects of pacC regulation of pathogenicity genes in Colletotrichum gloeosporioides as revealed by transcriptome analysis.</title>
        <authorList>
            <person name="Alkan N."/>
            <person name="Meng X."/>
            <person name="Friedlander G."/>
            <person name="Reuveni E."/>
            <person name="Sukno S."/>
            <person name="Sherman A."/>
            <person name="Thon M."/>
            <person name="Fluhr R."/>
            <person name="Prusky D."/>
        </authorList>
    </citation>
    <scope>NUCLEOTIDE SEQUENCE [LARGE SCALE GENOMIC DNA]</scope>
    <source>
        <strain evidence="2">Cg-14</strain>
    </source>
</reference>
<proteinExistence type="predicted"/>
<accession>T0JWR4</accession>
<protein>
    <submittedName>
        <fullName evidence="1">Uncharacterized protein</fullName>
    </submittedName>
</protein>
<evidence type="ECO:0000313" key="1">
    <source>
        <dbReference type="EMBL" id="EQB47457.1"/>
    </source>
</evidence>
<sequence length="40" mass="4021">MSAAVILAGTFAAMLPSGVLSLLQIATLVLTGLLLQLVPI</sequence>
<dbReference type="AlphaFoldDB" id="T0JWR4"/>
<dbReference type="HOGENOM" id="CLU_3299324_0_0_1"/>
<dbReference type="Proteomes" id="UP000015530">
    <property type="component" value="Unassembled WGS sequence"/>
</dbReference>
<dbReference type="EMBL" id="AMYD01002955">
    <property type="protein sequence ID" value="EQB47457.1"/>
    <property type="molecule type" value="Genomic_DNA"/>
</dbReference>
<comment type="caution">
    <text evidence="1">The sequence shown here is derived from an EMBL/GenBank/DDBJ whole genome shotgun (WGS) entry which is preliminary data.</text>
</comment>